<feature type="transmembrane region" description="Helical" evidence="1">
    <location>
        <begin position="221"/>
        <end position="238"/>
    </location>
</feature>
<feature type="transmembrane region" description="Helical" evidence="1">
    <location>
        <begin position="132"/>
        <end position="155"/>
    </location>
</feature>
<sequence>MSTESDVASAQPDTSRQRDLVILLVALGVAVILARVASGFTTSGSIQPPVLQVLVADVAVWLPLIAGIVWVLRRSASTDRAARLRLGVGDAIFAIGIVILCRVFDVFLGLAFTGSTGLAPAPSLGTPDETLLIVSAIGIVLVSPFLEEVFFRGLFQRRMAAELTPRTRFLAVLLTAFLFAVLHVLLGAAGTQLEGFRVFLTIFALGSLTGTLVAMTNRIGGAILAHVLFNAVAVIATWPR</sequence>
<feature type="transmembrane region" description="Helical" evidence="1">
    <location>
        <begin position="92"/>
        <end position="112"/>
    </location>
</feature>
<evidence type="ECO:0000259" key="2">
    <source>
        <dbReference type="Pfam" id="PF02517"/>
    </source>
</evidence>
<feature type="transmembrane region" description="Helical" evidence="1">
    <location>
        <begin position="50"/>
        <end position="72"/>
    </location>
</feature>
<dbReference type="PANTHER" id="PTHR36435:SF1">
    <property type="entry name" value="CAAX AMINO TERMINAL PROTEASE FAMILY PROTEIN"/>
    <property type="match status" value="1"/>
</dbReference>
<dbReference type="Pfam" id="PF02517">
    <property type="entry name" value="Rce1-like"/>
    <property type="match status" value="1"/>
</dbReference>
<proteinExistence type="predicted"/>
<organism evidence="3 4">
    <name type="scientific">Curtobacterium herbarum</name>
    <dbReference type="NCBI Taxonomy" id="150122"/>
    <lineage>
        <taxon>Bacteria</taxon>
        <taxon>Bacillati</taxon>
        <taxon>Actinomycetota</taxon>
        <taxon>Actinomycetes</taxon>
        <taxon>Micrococcales</taxon>
        <taxon>Microbacteriaceae</taxon>
        <taxon>Curtobacterium</taxon>
    </lineage>
</organism>
<feature type="transmembrane region" description="Helical" evidence="1">
    <location>
        <begin position="20"/>
        <end position="38"/>
    </location>
</feature>
<evidence type="ECO:0000256" key="1">
    <source>
        <dbReference type="SAM" id="Phobius"/>
    </source>
</evidence>
<comment type="caution">
    <text evidence="3">The sequence shown here is derived from an EMBL/GenBank/DDBJ whole genome shotgun (WGS) entry which is preliminary data.</text>
</comment>
<feature type="transmembrane region" description="Helical" evidence="1">
    <location>
        <begin position="195"/>
        <end position="214"/>
    </location>
</feature>
<dbReference type="PANTHER" id="PTHR36435">
    <property type="entry name" value="SLR1288 PROTEIN"/>
    <property type="match status" value="1"/>
</dbReference>
<reference evidence="4" key="1">
    <citation type="journal article" date="2019" name="Int. J. Syst. Evol. Microbiol.">
        <title>The Global Catalogue of Microorganisms (GCM) 10K type strain sequencing project: providing services to taxonomists for standard genome sequencing and annotation.</title>
        <authorList>
            <consortium name="The Broad Institute Genomics Platform"/>
            <consortium name="The Broad Institute Genome Sequencing Center for Infectious Disease"/>
            <person name="Wu L."/>
            <person name="Ma J."/>
        </authorList>
    </citation>
    <scope>NUCLEOTIDE SEQUENCE [LARGE SCALE GENOMIC DNA]</scope>
    <source>
        <strain evidence="4">JCM 12140</strain>
    </source>
</reference>
<keyword evidence="1" id="KW-0472">Membrane</keyword>
<feature type="transmembrane region" description="Helical" evidence="1">
    <location>
        <begin position="167"/>
        <end position="189"/>
    </location>
</feature>
<keyword evidence="1" id="KW-0812">Transmembrane</keyword>
<dbReference type="RefSeq" id="WP_204609526.1">
    <property type="nucleotide sequence ID" value="NZ_BAAAJX010000002.1"/>
</dbReference>
<dbReference type="InterPro" id="IPR052710">
    <property type="entry name" value="CAAX_protease"/>
</dbReference>
<evidence type="ECO:0000313" key="4">
    <source>
        <dbReference type="Proteomes" id="UP001501742"/>
    </source>
</evidence>
<accession>A0ABP4JZF6</accession>
<dbReference type="Proteomes" id="UP001501742">
    <property type="component" value="Unassembled WGS sequence"/>
</dbReference>
<dbReference type="InterPro" id="IPR003675">
    <property type="entry name" value="Rce1/LyrA-like_dom"/>
</dbReference>
<dbReference type="EMBL" id="BAAAJX010000002">
    <property type="protein sequence ID" value="GAA1491810.1"/>
    <property type="molecule type" value="Genomic_DNA"/>
</dbReference>
<feature type="domain" description="CAAX prenyl protease 2/Lysostaphin resistance protein A-like" evidence="2">
    <location>
        <begin position="132"/>
        <end position="232"/>
    </location>
</feature>
<gene>
    <name evidence="3" type="ORF">GCM10009627_01560</name>
</gene>
<keyword evidence="1" id="KW-1133">Transmembrane helix</keyword>
<name>A0ABP4JZF6_9MICO</name>
<evidence type="ECO:0000313" key="3">
    <source>
        <dbReference type="EMBL" id="GAA1491810.1"/>
    </source>
</evidence>
<keyword evidence="4" id="KW-1185">Reference proteome</keyword>
<protein>
    <recommendedName>
        <fullName evidence="2">CAAX prenyl protease 2/Lysostaphin resistance protein A-like domain-containing protein</fullName>
    </recommendedName>
</protein>